<dbReference type="GO" id="GO:0016020">
    <property type="term" value="C:membrane"/>
    <property type="evidence" value="ECO:0007669"/>
    <property type="project" value="UniProtKB-SubCell"/>
</dbReference>
<dbReference type="InterPro" id="IPR051423">
    <property type="entry name" value="CD225/Dispanin"/>
</dbReference>
<proteinExistence type="predicted"/>
<keyword evidence="2 5" id="KW-0812">Transmembrane</keyword>
<dbReference type="Pfam" id="PF04505">
    <property type="entry name" value="CD225"/>
    <property type="match status" value="1"/>
</dbReference>
<keyword evidence="4 5" id="KW-0472">Membrane</keyword>
<evidence type="ECO:0000256" key="1">
    <source>
        <dbReference type="ARBA" id="ARBA00004370"/>
    </source>
</evidence>
<sequence>MEEQDFKMQKENSNNLSVSINDKKEKLPNNHITFAIISTILNLFTCNFIGLIFGILSIIFANQVNIIYNTGDYLGAILKSKNARILSIISLIIFFSGILIFIIYILFIIFFGNITYYQGWFKNTYKIVYNN</sequence>
<dbReference type="STRING" id="1586267.GCA_001418685_01542"/>
<protein>
    <submittedName>
        <fullName evidence="6">Interferon-induced transmembrane protein</fullName>
    </submittedName>
</protein>
<dbReference type="AlphaFoldDB" id="A0A0X3ANF6"/>
<reference evidence="6 7" key="1">
    <citation type="submission" date="2016-01" db="EMBL/GenBank/DDBJ databases">
        <authorList>
            <person name="McClelland M."/>
            <person name="Jain A."/>
            <person name="Saraogi P."/>
            <person name="Mendelson R."/>
            <person name="Westerman R."/>
            <person name="SanMiguel P."/>
            <person name="Csonka L."/>
        </authorList>
    </citation>
    <scope>NUCLEOTIDE SEQUENCE [LARGE SCALE GENOMIC DNA]</scope>
    <source>
        <strain evidence="6 7">R-53146</strain>
    </source>
</reference>
<dbReference type="InterPro" id="IPR007593">
    <property type="entry name" value="CD225/Dispanin_fam"/>
</dbReference>
<dbReference type="RefSeq" id="WP_055425866.1">
    <property type="nucleotide sequence ID" value="NZ_FCOR01000009.1"/>
</dbReference>
<evidence type="ECO:0000313" key="7">
    <source>
        <dbReference type="Proteomes" id="UP000182761"/>
    </source>
</evidence>
<evidence type="ECO:0000256" key="3">
    <source>
        <dbReference type="ARBA" id="ARBA00022989"/>
    </source>
</evidence>
<feature type="transmembrane region" description="Helical" evidence="5">
    <location>
        <begin position="85"/>
        <end position="111"/>
    </location>
</feature>
<evidence type="ECO:0000313" key="6">
    <source>
        <dbReference type="EMBL" id="CVK16679.1"/>
    </source>
</evidence>
<comment type="subcellular location">
    <subcellularLocation>
        <location evidence="1">Membrane</location>
    </subcellularLocation>
</comment>
<evidence type="ECO:0000256" key="4">
    <source>
        <dbReference type="ARBA" id="ARBA00023136"/>
    </source>
</evidence>
<gene>
    <name evidence="6" type="ORF">Ga0061079_10969</name>
</gene>
<evidence type="ECO:0000256" key="2">
    <source>
        <dbReference type="ARBA" id="ARBA00022692"/>
    </source>
</evidence>
<organism evidence="6 7">
    <name type="scientific">Apibacter mensalis</name>
    <dbReference type="NCBI Taxonomy" id="1586267"/>
    <lineage>
        <taxon>Bacteria</taxon>
        <taxon>Pseudomonadati</taxon>
        <taxon>Bacteroidota</taxon>
        <taxon>Flavobacteriia</taxon>
        <taxon>Flavobacteriales</taxon>
        <taxon>Weeksellaceae</taxon>
        <taxon>Apibacter</taxon>
    </lineage>
</organism>
<dbReference type="PANTHER" id="PTHR14948">
    <property type="entry name" value="NG5"/>
    <property type="match status" value="1"/>
</dbReference>
<dbReference type="Proteomes" id="UP000182761">
    <property type="component" value="Unassembled WGS sequence"/>
</dbReference>
<keyword evidence="7" id="KW-1185">Reference proteome</keyword>
<name>A0A0X3ANF6_9FLAO</name>
<feature type="transmembrane region" description="Helical" evidence="5">
    <location>
        <begin position="32"/>
        <end position="64"/>
    </location>
</feature>
<dbReference type="EMBL" id="FCOR01000009">
    <property type="protein sequence ID" value="CVK16679.1"/>
    <property type="molecule type" value="Genomic_DNA"/>
</dbReference>
<evidence type="ECO:0000256" key="5">
    <source>
        <dbReference type="SAM" id="Phobius"/>
    </source>
</evidence>
<accession>A0A0X3ANF6</accession>
<dbReference type="OrthoDB" id="9815705at2"/>
<dbReference type="PANTHER" id="PTHR14948:SF25">
    <property type="entry name" value="DUF4190 DOMAIN-CONTAINING PROTEIN"/>
    <property type="match status" value="1"/>
</dbReference>
<keyword evidence="3 5" id="KW-1133">Transmembrane helix</keyword>